<sequence length="238" mass="25790">MASLNQNCVENAFSQLRGPDGQNRMPDAQRVIDGEQSLRLDEILRVVNRSRAAGKRTASYAQACDALLDALPIGQITEPCSALVSVFEDVQKRLITHVQSAQSILRSGPLAIRLWIHEVRHDSSAWQQFRAACEQMGLSELACKVPDVKRDQLDEQLRALMGRLVSKYVHANLVGLLRHTKVLAAKDRAEVQALRDERRADAARSVKGAAAAGKKALGAPPIAHAAKGGAPPGGPVWS</sequence>
<keyword evidence="3" id="KW-1185">Reference proteome</keyword>
<feature type="region of interest" description="Disordered" evidence="1">
    <location>
        <begin position="217"/>
        <end position="238"/>
    </location>
</feature>
<feature type="compositionally biased region" description="Low complexity" evidence="1">
    <location>
        <begin position="217"/>
        <end position="229"/>
    </location>
</feature>
<protein>
    <submittedName>
        <fullName evidence="2">Uncharacterized protein</fullName>
    </submittedName>
</protein>
<reference evidence="3" key="1">
    <citation type="journal article" date="2016" name="Nat. Commun.">
        <title>The Gonium pectorale genome demonstrates co-option of cell cycle regulation during the evolution of multicellularity.</title>
        <authorList>
            <person name="Hanschen E.R."/>
            <person name="Marriage T.N."/>
            <person name="Ferris P.J."/>
            <person name="Hamaji T."/>
            <person name="Toyoda A."/>
            <person name="Fujiyama A."/>
            <person name="Neme R."/>
            <person name="Noguchi H."/>
            <person name="Minakuchi Y."/>
            <person name="Suzuki M."/>
            <person name="Kawai-Toyooka H."/>
            <person name="Smith D.R."/>
            <person name="Sparks H."/>
            <person name="Anderson J."/>
            <person name="Bakaric R."/>
            <person name="Luria V."/>
            <person name="Karger A."/>
            <person name="Kirschner M.W."/>
            <person name="Durand P.M."/>
            <person name="Michod R.E."/>
            <person name="Nozaki H."/>
            <person name="Olson B.J."/>
        </authorList>
    </citation>
    <scope>NUCLEOTIDE SEQUENCE [LARGE SCALE GENOMIC DNA]</scope>
    <source>
        <strain evidence="3">NIES-2863</strain>
    </source>
</reference>
<comment type="caution">
    <text evidence="2">The sequence shown here is derived from an EMBL/GenBank/DDBJ whole genome shotgun (WGS) entry which is preliminary data.</text>
</comment>
<organism evidence="2 3">
    <name type="scientific">Gonium pectorale</name>
    <name type="common">Green alga</name>
    <dbReference type="NCBI Taxonomy" id="33097"/>
    <lineage>
        <taxon>Eukaryota</taxon>
        <taxon>Viridiplantae</taxon>
        <taxon>Chlorophyta</taxon>
        <taxon>core chlorophytes</taxon>
        <taxon>Chlorophyceae</taxon>
        <taxon>CS clade</taxon>
        <taxon>Chlamydomonadales</taxon>
        <taxon>Volvocaceae</taxon>
        <taxon>Gonium</taxon>
    </lineage>
</organism>
<evidence type="ECO:0000313" key="3">
    <source>
        <dbReference type="Proteomes" id="UP000075714"/>
    </source>
</evidence>
<dbReference type="Proteomes" id="UP000075714">
    <property type="component" value="Unassembled WGS sequence"/>
</dbReference>
<name>A0A150FU27_GONPE</name>
<dbReference type="EMBL" id="LSYV01000763">
    <property type="protein sequence ID" value="KXZ41121.1"/>
    <property type="molecule type" value="Genomic_DNA"/>
</dbReference>
<evidence type="ECO:0000256" key="1">
    <source>
        <dbReference type="SAM" id="MobiDB-lite"/>
    </source>
</evidence>
<proteinExistence type="predicted"/>
<dbReference type="OrthoDB" id="557695at2759"/>
<accession>A0A150FU27</accession>
<evidence type="ECO:0000313" key="2">
    <source>
        <dbReference type="EMBL" id="KXZ41121.1"/>
    </source>
</evidence>
<dbReference type="AlphaFoldDB" id="A0A150FU27"/>
<gene>
    <name evidence="2" type="ORF">GPECTOR_767g938</name>
</gene>